<dbReference type="InterPro" id="IPR016036">
    <property type="entry name" value="Malonyl_transacylase_ACP-bd"/>
</dbReference>
<dbReference type="SUPFAM" id="SSF55048">
    <property type="entry name" value="Probable ACP-binding domain of malonyl-CoA ACP transacylase"/>
    <property type="match status" value="2"/>
</dbReference>
<dbReference type="PROSITE" id="PS50075">
    <property type="entry name" value="CARRIER"/>
    <property type="match status" value="2"/>
</dbReference>
<dbReference type="Pfam" id="PF14765">
    <property type="entry name" value="PS-DH"/>
    <property type="match status" value="1"/>
</dbReference>
<dbReference type="InterPro" id="IPR020807">
    <property type="entry name" value="PKS_DH"/>
</dbReference>
<dbReference type="InterPro" id="IPR049551">
    <property type="entry name" value="PKS_DH_C"/>
</dbReference>
<dbReference type="InterPro" id="IPR050091">
    <property type="entry name" value="PKS_NRPS_Biosynth_Enz"/>
</dbReference>
<dbReference type="InterPro" id="IPR049552">
    <property type="entry name" value="PKS_DH_N"/>
</dbReference>
<comment type="pathway">
    <text evidence="1">Antibiotic biosynthesis.</text>
</comment>
<dbReference type="InterPro" id="IPR014043">
    <property type="entry name" value="Acyl_transferase_dom"/>
</dbReference>
<feature type="region of interest" description="C-terminal hotdog fold" evidence="8">
    <location>
        <begin position="2088"/>
        <end position="2228"/>
    </location>
</feature>
<name>A0ABQ3NW20_STRVG</name>
<keyword evidence="2" id="KW-0596">Phosphopantetheine</keyword>
<dbReference type="InterPro" id="IPR049900">
    <property type="entry name" value="PKS_mFAS_DH"/>
</dbReference>
<dbReference type="Gene3D" id="3.10.129.110">
    <property type="entry name" value="Polyketide synthase dehydratase"/>
    <property type="match status" value="1"/>
</dbReference>
<dbReference type="InterPro" id="IPR020806">
    <property type="entry name" value="PKS_PP-bd"/>
</dbReference>
<feature type="domain" description="Ketosynthase family 3 (KS3)" evidence="11">
    <location>
        <begin position="1044"/>
        <end position="1470"/>
    </location>
</feature>
<feature type="region of interest" description="Disordered" evidence="9">
    <location>
        <begin position="1009"/>
        <end position="1041"/>
    </location>
</feature>
<feature type="compositionally biased region" description="Low complexity" evidence="9">
    <location>
        <begin position="1014"/>
        <end position="1026"/>
    </location>
</feature>
<keyword evidence="3" id="KW-0597">Phosphoprotein</keyword>
<dbReference type="Gene3D" id="1.10.1200.10">
    <property type="entry name" value="ACP-like"/>
    <property type="match status" value="2"/>
</dbReference>
<evidence type="ECO:0000256" key="7">
    <source>
        <dbReference type="ARBA" id="ARBA00023315"/>
    </source>
</evidence>
<dbReference type="Pfam" id="PF00550">
    <property type="entry name" value="PP-binding"/>
    <property type="match status" value="2"/>
</dbReference>
<dbReference type="InterPro" id="IPR032821">
    <property type="entry name" value="PKS_assoc"/>
</dbReference>
<dbReference type="CDD" id="cd00833">
    <property type="entry name" value="PKS"/>
    <property type="match status" value="2"/>
</dbReference>
<dbReference type="InterPro" id="IPR009081">
    <property type="entry name" value="PP-bd_ACP"/>
</dbReference>
<dbReference type="SMART" id="SM01294">
    <property type="entry name" value="PKS_PP_betabranch"/>
    <property type="match status" value="1"/>
</dbReference>
<dbReference type="Gene3D" id="3.30.70.3290">
    <property type="match status" value="2"/>
</dbReference>
<keyword evidence="6" id="KW-0511">Multifunctional enzyme</keyword>
<feature type="active site" description="Proton donor; for dehydratase activity" evidence="8">
    <location>
        <position position="2149"/>
    </location>
</feature>
<keyword evidence="7" id="KW-0012">Acyltransferase</keyword>
<feature type="region of interest" description="N-terminal hotdog fold" evidence="8">
    <location>
        <begin position="1949"/>
        <end position="2074"/>
    </location>
</feature>
<dbReference type="SMART" id="SM00823">
    <property type="entry name" value="PKS_PP"/>
    <property type="match status" value="2"/>
</dbReference>
<evidence type="ECO:0000256" key="8">
    <source>
        <dbReference type="PROSITE-ProRule" id="PRU01363"/>
    </source>
</evidence>
<dbReference type="InterPro" id="IPR014030">
    <property type="entry name" value="Ketoacyl_synth_N"/>
</dbReference>
<dbReference type="InterPro" id="IPR057326">
    <property type="entry name" value="KR_dom"/>
</dbReference>
<proteinExistence type="predicted"/>
<feature type="active site" description="Proton acceptor; for dehydratase activity" evidence="8">
    <location>
        <position position="1981"/>
    </location>
</feature>
<evidence type="ECO:0000256" key="9">
    <source>
        <dbReference type="SAM" id="MobiDB-lite"/>
    </source>
</evidence>
<evidence type="ECO:0000256" key="6">
    <source>
        <dbReference type="ARBA" id="ARBA00023268"/>
    </source>
</evidence>
<dbReference type="EMBL" id="BNDV01000016">
    <property type="protein sequence ID" value="GHI16980.1"/>
    <property type="molecule type" value="Genomic_DNA"/>
</dbReference>
<dbReference type="InterPro" id="IPR020841">
    <property type="entry name" value="PKS_Beta-ketoAc_synthase_dom"/>
</dbReference>
<feature type="domain" description="Carrier" evidence="10">
    <location>
        <begin position="933"/>
        <end position="1008"/>
    </location>
</feature>
<dbReference type="SMART" id="SM00826">
    <property type="entry name" value="PKS_DH"/>
    <property type="match status" value="1"/>
</dbReference>
<dbReference type="SUPFAM" id="SSF52151">
    <property type="entry name" value="FabD/lysophospholipase-like"/>
    <property type="match status" value="2"/>
</dbReference>
<dbReference type="PROSITE" id="PS52004">
    <property type="entry name" value="KS3_2"/>
    <property type="match status" value="2"/>
</dbReference>
<evidence type="ECO:0000256" key="5">
    <source>
        <dbReference type="ARBA" id="ARBA00023194"/>
    </source>
</evidence>
<evidence type="ECO:0008006" key="15">
    <source>
        <dbReference type="Google" id="ProtNLM"/>
    </source>
</evidence>
<dbReference type="InterPro" id="IPR042104">
    <property type="entry name" value="PKS_dehydratase_sf"/>
</dbReference>
<dbReference type="Gene3D" id="3.40.50.720">
    <property type="entry name" value="NAD(P)-binding Rossmann-like Domain"/>
    <property type="match status" value="1"/>
</dbReference>
<dbReference type="Pfam" id="PF21089">
    <property type="entry name" value="PKS_DH_N"/>
    <property type="match status" value="1"/>
</dbReference>
<feature type="domain" description="Ketosynthase family 3 (KS3)" evidence="11">
    <location>
        <begin position="18"/>
        <end position="443"/>
    </location>
</feature>
<dbReference type="Gene3D" id="3.40.47.10">
    <property type="match status" value="2"/>
</dbReference>
<dbReference type="SUPFAM" id="SSF53901">
    <property type="entry name" value="Thiolase-like"/>
    <property type="match status" value="2"/>
</dbReference>
<organism evidence="13 14">
    <name type="scientific">Streptomyces virginiae</name>
    <name type="common">Streptomyces cinnamonensis</name>
    <dbReference type="NCBI Taxonomy" id="1961"/>
    <lineage>
        <taxon>Bacteria</taxon>
        <taxon>Bacillati</taxon>
        <taxon>Actinomycetota</taxon>
        <taxon>Actinomycetes</taxon>
        <taxon>Kitasatosporales</taxon>
        <taxon>Streptomycetaceae</taxon>
        <taxon>Streptomyces</taxon>
    </lineage>
</organism>
<dbReference type="PROSITE" id="PS52019">
    <property type="entry name" value="PKS_MFAS_DH"/>
    <property type="match status" value="1"/>
</dbReference>
<sequence length="2803" mass="288382">MSSKPGTTAGHPEPHAPAEPIAVIAMACRLPGAAGPRDLWRLLRDGASAVKDVPADRWNAEEFYDGDAQRPGRVNTRRGGFLDDVAGFDAEFFGISPLEAEAMDPQQRLVLELGWEAFENAGLRPSEVRGSAAGVFVGSIAADYEALLAQQGPEAIGPYAFTGLQRALVANRLSHTFGLTGPSMTVDTGQSSSLVAVHLACESLRRGESELALAGGVHLNLIPESAVRASQFGVLSPDGECYTFDARANGFVRGEGAAVVLLKPLSRALADEDEIVCVIHGSAVNNDGRGEALGVPNPDAQGDVIRAALRRAGVPAGDIGYVELHGTGTRRGDRLEAEALGAVFAAGREAVGPLRVGSVKTNIGHLEGAAGIAGLLKAALSVRHGEIPLSRNFERPSDLVPLDRLGLAVQREHGAWPGGSRPRLAGVSSFGVGGTNCHVVIGQAPPRPAAAPARESAAGAVVPWVLSARSTAALRDQARALGERFAADLGLTPADVAYSLAATRDRMEHRAVLVAGPRQEFLTGLEALAQGRPAPGLVRGRVRRPARTVFVFPGQGSQWEGMALELLETSEVFRASVEKCAEALAPYTDWSLTEVLRGAPGAPGLDRVDVVQPVLFSVMVSLAALWRAHGVEPDAVVGHSQGEIAAACVSGALSLEDAARVVALRSRAIVSLAGTGGMMSVALSPQDLEPLLARHPGELALAVVNGPSSAVAGGSPGALAALRTACEERGVRTHTLPVDYASHSPQVEAIADEVRTALSGIRPRAAHVPYCSSTTGEFLDTGALDGDYWYRNLRDTVRFDRSTQTLLDAGFDLFVEVSPHAVLAAGLADTLESRPAGAGADVSVVGTLARDEGGRDRFLLSLAEAHAAGAAADLAEVARAAGGRRVPLPTYAFQRRRHWLRTLARTAPAAPAGPVGPVGPVPAAAPAADVSGADPLDLVLGHAAALLGYTDPADVDPHGAFRDLGFNSLTLVQLRRRLAEATGLRLPATLFFDFPTPDATARRLRELDGDRAHGPAGVPAAGAPAATTPEDGDALEDGATREDGDPVVIVSMACRYPGGVGSPEDLWRLVTEGGDAMSEFPADRGWDLDALHDPDPARPGTTYARRAGFLLDAARFDATLFGISPREALAMDPQQRIMLELAWETFERAGIDPRSVRGHRTGVFVGAMPSGYGPPLHEAPRNAEGHLLTGSAPSVISGRISYVLGLRGPALTVDTACSSSLVSLHLAAQAVERGECDAALAGGVTVMANPGMFTEFSRQRGLAADGLCKAYSADADGTGWSEGAGLLLLERLSDARRHGHPVLAVVKGTATNQDGASNGLTAPHGPSQERVIRAALDAAGLAPHEVDAVEGHGTGTVLGDPIEAGALLATYGRDRPGDSPLWLGSLKSNIGHTQAAAGVGGVIKTVLAMRHGLLPRTLHAEIPSPHIDWSAGAVRLLQEHRPWPAAAAPRRAAVSSFGISGTNAHVVVEEPPAPVPAAEPAAEPVPAGVPVAWPLSAADEDALREAAARLRDAVSGGQPPAPADIGRSLATGRADLAHRAVVIATGHEEFTQALTALADGAATTSVHEGTVVSAPGRLAFLFTGQGSQRPGMGRELYEAFPVFARALDEVCGHLDGLLEGPLRPVMFAAEGTAGAALLDRTQWTQPALFAFEVALFRLVEEWGLRPDRLLGHSVGELAAAHVAGVLSLPDACALVAARARLMGALPEGGAMAALHAPEDEVLGWLAGHEDVAGIAAVNGPRSVVVSGDEDVVRELLDRCRESGRRGKLLNVSHAFHSPLMQPMLERFADVARSVTYHPPRIPVVSHRTGRPVSAAELCSPDHWVEHVRLPVRFLDGMTALAGDGVRACLELGPDGVLGAMARSCLAEPGATVLATAARRGRPEPATLLGALAELHVRGTTVAWDRVLDGRGARRVDLPAYPFRGAAYWLPLPGPAGTGLAAAGIGASGHPLLGAEIELPGQDGLLFTSRLSTESHPWLADHVVQGTVLVPGTAFVEIALQAGAAVGAAGVAELVLRRPLALGPGTAVDLRCQVGAPGPDGTRTVTVHSRTAGAGRGEPWTDHAGGLLEAPAAQDERAPGVTAGTDPAEEHALPDGTYERLAGLGFAYGPGFRGLRSMRRADGALWAEVALPDGQRPAGAAFAAHPALLDAALHPFLVDSLDSGGQEVLLPFVWRGVRVHSPGAGAARVRMESGPGAGTFALELTDGGGRPILTAQSVVFRARPAGDDDAAAGLLVLDWSPASRSGAEPAPAPQAASAAVNGGRWAVLGSDSLGLATAFKGRDVAVTTFVDLLALDGGLGAAREVPDVVFVTARGEAADTTDATRSATQRTLLLLQEWLTDTRLGDSRLVFVTSGAVAATAGDQVGDLAGAALWGLVRSAQTEHPGRFVLVDVAADEDVDARALASVVASGAPQSAIRAGVALHPALNRAVSAGDGGPEPAATAWGAHGTVLVTGGTGALGALLAEHLVRRHGVRDLLLLSRSGPRAPGAGRLVAALADLGASATVVACDASDAGALASVLADVPADRPLTAVVHAAGITDDSTIAGLTPRRLERVLEAKAAAALNLHRLTEGAPLRAFVMFSSVMGLLGGAGQANYAAANAQLDALALHRRELGLPGLSLAWGLWGGAGMGGRLAAADLARMARIGLAPLSAEQGLELFDAACAGDGAVVAPVALAPAALRGDGRRLPALLRGLALGGGVSPAGAAGADSPREALRGLPPAERRAELVEIVRRRVAEVLGHAGAEAVAADRDFWELGLDSLTALELTGRLAAEAGVRLGATAAFDHPTAVALAAHLAAELDGA</sequence>
<evidence type="ECO:0000256" key="1">
    <source>
        <dbReference type="ARBA" id="ARBA00004792"/>
    </source>
</evidence>
<dbReference type="PANTHER" id="PTHR43775:SF51">
    <property type="entry name" value="INACTIVE PHENOLPHTHIOCEROL SYNTHESIS POLYKETIDE SYNTHASE TYPE I PKS1-RELATED"/>
    <property type="match status" value="1"/>
</dbReference>
<evidence type="ECO:0000256" key="2">
    <source>
        <dbReference type="ARBA" id="ARBA00022450"/>
    </source>
</evidence>
<dbReference type="Gene3D" id="3.40.366.10">
    <property type="entry name" value="Malonyl-Coenzyme A Acyl Carrier Protein, domain 2"/>
    <property type="match status" value="2"/>
</dbReference>
<dbReference type="CDD" id="cd08956">
    <property type="entry name" value="KR_3_FAS_SDR_x"/>
    <property type="match status" value="1"/>
</dbReference>
<dbReference type="SMART" id="SM00827">
    <property type="entry name" value="PKS_AT"/>
    <property type="match status" value="2"/>
</dbReference>
<gene>
    <name evidence="13" type="ORF">Scinn_64430</name>
</gene>
<feature type="domain" description="PKS/mFAS DH" evidence="12">
    <location>
        <begin position="1949"/>
        <end position="2228"/>
    </location>
</feature>
<dbReference type="InterPro" id="IPR001227">
    <property type="entry name" value="Ac_transferase_dom_sf"/>
</dbReference>
<dbReference type="InterPro" id="IPR006162">
    <property type="entry name" value="Ppantetheine_attach_site"/>
</dbReference>
<accession>A0ABQ3NW20</accession>
<dbReference type="InterPro" id="IPR055123">
    <property type="entry name" value="SpnB-like_Rossmann"/>
</dbReference>
<dbReference type="Pfam" id="PF00109">
    <property type="entry name" value="ketoacyl-synt"/>
    <property type="match status" value="2"/>
</dbReference>
<dbReference type="PROSITE" id="PS00012">
    <property type="entry name" value="PHOSPHOPANTETHEINE"/>
    <property type="match status" value="2"/>
</dbReference>
<dbReference type="Proteomes" id="UP000660554">
    <property type="component" value="Unassembled WGS sequence"/>
</dbReference>
<dbReference type="InterPro" id="IPR018201">
    <property type="entry name" value="Ketoacyl_synth_AS"/>
</dbReference>
<dbReference type="RefSeq" id="WP_191869592.1">
    <property type="nucleotide sequence ID" value="NZ_BMRU01000027.1"/>
</dbReference>
<dbReference type="PROSITE" id="PS00606">
    <property type="entry name" value="KS3_1"/>
    <property type="match status" value="1"/>
</dbReference>
<evidence type="ECO:0000259" key="12">
    <source>
        <dbReference type="PROSITE" id="PS52019"/>
    </source>
</evidence>
<dbReference type="SUPFAM" id="SSF47336">
    <property type="entry name" value="ACP-like"/>
    <property type="match status" value="2"/>
</dbReference>
<comment type="caution">
    <text evidence="13">The sequence shown here is derived from an EMBL/GenBank/DDBJ whole genome shotgun (WGS) entry which is preliminary data.</text>
</comment>
<dbReference type="GeneID" id="86955075"/>
<dbReference type="InterPro" id="IPR013968">
    <property type="entry name" value="PKS_KR"/>
</dbReference>
<evidence type="ECO:0000313" key="13">
    <source>
        <dbReference type="EMBL" id="GHI16980.1"/>
    </source>
</evidence>
<dbReference type="InterPro" id="IPR016035">
    <property type="entry name" value="Acyl_Trfase/lysoPLipase"/>
</dbReference>
<dbReference type="PANTHER" id="PTHR43775">
    <property type="entry name" value="FATTY ACID SYNTHASE"/>
    <property type="match status" value="1"/>
</dbReference>
<evidence type="ECO:0000256" key="3">
    <source>
        <dbReference type="ARBA" id="ARBA00022553"/>
    </source>
</evidence>
<dbReference type="Pfam" id="PF02801">
    <property type="entry name" value="Ketoacyl-synt_C"/>
    <property type="match status" value="2"/>
</dbReference>
<dbReference type="Pfam" id="PF00698">
    <property type="entry name" value="Acyl_transf_1"/>
    <property type="match status" value="2"/>
</dbReference>
<dbReference type="InterPro" id="IPR036291">
    <property type="entry name" value="NAD(P)-bd_dom_sf"/>
</dbReference>
<dbReference type="Pfam" id="PF22953">
    <property type="entry name" value="SpnB_Rossmann"/>
    <property type="match status" value="1"/>
</dbReference>
<evidence type="ECO:0000259" key="11">
    <source>
        <dbReference type="PROSITE" id="PS52004"/>
    </source>
</evidence>
<evidence type="ECO:0000256" key="4">
    <source>
        <dbReference type="ARBA" id="ARBA00022679"/>
    </source>
</evidence>
<keyword evidence="5" id="KW-0045">Antibiotic biosynthesis</keyword>
<dbReference type="Pfam" id="PF16197">
    <property type="entry name" value="KAsynt_C_assoc"/>
    <property type="match status" value="2"/>
</dbReference>
<dbReference type="SMART" id="SM00822">
    <property type="entry name" value="PKS_KR"/>
    <property type="match status" value="1"/>
</dbReference>
<evidence type="ECO:0000259" key="10">
    <source>
        <dbReference type="PROSITE" id="PS50075"/>
    </source>
</evidence>
<dbReference type="SMART" id="SM00825">
    <property type="entry name" value="PKS_KS"/>
    <property type="match status" value="2"/>
</dbReference>
<dbReference type="Pfam" id="PF08659">
    <property type="entry name" value="KR"/>
    <property type="match status" value="1"/>
</dbReference>
<evidence type="ECO:0000313" key="14">
    <source>
        <dbReference type="Proteomes" id="UP000660554"/>
    </source>
</evidence>
<dbReference type="InterPro" id="IPR016039">
    <property type="entry name" value="Thiolase-like"/>
</dbReference>
<feature type="domain" description="Carrier" evidence="10">
    <location>
        <begin position="2725"/>
        <end position="2800"/>
    </location>
</feature>
<reference evidence="14" key="1">
    <citation type="submission" date="2020-09" db="EMBL/GenBank/DDBJ databases">
        <title>Whole genome shotgun sequence of Streptomyces cinnamonensis NBRC 15873.</title>
        <authorList>
            <person name="Komaki H."/>
            <person name="Tamura T."/>
        </authorList>
    </citation>
    <scope>NUCLEOTIDE SEQUENCE [LARGE SCALE GENOMIC DNA]</scope>
    <source>
        <strain evidence="14">NBRC 15873</strain>
    </source>
</reference>
<dbReference type="InterPro" id="IPR036736">
    <property type="entry name" value="ACP-like_sf"/>
</dbReference>
<dbReference type="SUPFAM" id="SSF51735">
    <property type="entry name" value="NAD(P)-binding Rossmann-fold domains"/>
    <property type="match status" value="2"/>
</dbReference>
<protein>
    <recommendedName>
        <fullName evidence="15">Polyketide synthase</fullName>
    </recommendedName>
</protein>
<keyword evidence="14" id="KW-1185">Reference proteome</keyword>
<keyword evidence="4" id="KW-0808">Transferase</keyword>
<dbReference type="InterPro" id="IPR014031">
    <property type="entry name" value="Ketoacyl_synth_C"/>
</dbReference>